<evidence type="ECO:0000313" key="1">
    <source>
        <dbReference type="EMBL" id="QSE96719.1"/>
    </source>
</evidence>
<dbReference type="EMBL" id="CP070608">
    <property type="protein sequence ID" value="QSE96719.1"/>
    <property type="molecule type" value="Genomic_DNA"/>
</dbReference>
<organism evidence="1 2">
    <name type="scientific">Fulvivirga lutea</name>
    <dbReference type="NCBI Taxonomy" id="2810512"/>
    <lineage>
        <taxon>Bacteria</taxon>
        <taxon>Pseudomonadati</taxon>
        <taxon>Bacteroidota</taxon>
        <taxon>Cytophagia</taxon>
        <taxon>Cytophagales</taxon>
        <taxon>Fulvivirgaceae</taxon>
        <taxon>Fulvivirga</taxon>
    </lineage>
</organism>
<dbReference type="KEGG" id="fuv:JR347_14105"/>
<reference evidence="1" key="1">
    <citation type="submission" date="2021-02" db="EMBL/GenBank/DDBJ databases">
        <title>Fulvivirga sp. S481 isolated from sea water.</title>
        <authorList>
            <person name="Bae S.S."/>
            <person name="Baek K."/>
        </authorList>
    </citation>
    <scope>NUCLEOTIDE SEQUENCE</scope>
    <source>
        <strain evidence="1">S481</strain>
    </source>
</reference>
<dbReference type="RefSeq" id="WP_205721233.1">
    <property type="nucleotide sequence ID" value="NZ_CP070608.1"/>
</dbReference>
<evidence type="ECO:0000313" key="2">
    <source>
        <dbReference type="Proteomes" id="UP000662783"/>
    </source>
</evidence>
<sequence>MIEQFKVLSQEEVEVMLSAPLLVTVLIAGADNEIDNSEIKEAVSIAKLKQKKARLDLIEYYKEVGVDFEDKLKVMIQQFPSKAEERNPMIISELEKLNSILPKLDKKFAEEFYASIKDIAKKIAESSGGLLGYMAVGYEESKLIGLNMIKNPA</sequence>
<dbReference type="Proteomes" id="UP000662783">
    <property type="component" value="Chromosome"/>
</dbReference>
<gene>
    <name evidence="1" type="ORF">JR347_14105</name>
</gene>
<protein>
    <submittedName>
        <fullName evidence="1">Uncharacterized protein</fullName>
    </submittedName>
</protein>
<proteinExistence type="predicted"/>
<dbReference type="AlphaFoldDB" id="A0A974WE93"/>
<name>A0A974WE93_9BACT</name>
<accession>A0A974WE93</accession>
<keyword evidence="2" id="KW-1185">Reference proteome</keyword>